<evidence type="ECO:0000313" key="1">
    <source>
        <dbReference type="EMBL" id="CAG8768318.1"/>
    </source>
</evidence>
<keyword evidence="2" id="KW-1185">Reference proteome</keyword>
<reference evidence="1" key="1">
    <citation type="submission" date="2021-06" db="EMBL/GenBank/DDBJ databases">
        <authorList>
            <person name="Kallberg Y."/>
            <person name="Tangrot J."/>
            <person name="Rosling A."/>
        </authorList>
    </citation>
    <scope>NUCLEOTIDE SEQUENCE</scope>
    <source>
        <strain evidence="1">28 12/20/2015</strain>
    </source>
</reference>
<proteinExistence type="predicted"/>
<protein>
    <submittedName>
        <fullName evidence="1">4250_t:CDS:1</fullName>
    </submittedName>
</protein>
<organism evidence="1 2">
    <name type="scientific">Cetraspora pellucida</name>
    <dbReference type="NCBI Taxonomy" id="1433469"/>
    <lineage>
        <taxon>Eukaryota</taxon>
        <taxon>Fungi</taxon>
        <taxon>Fungi incertae sedis</taxon>
        <taxon>Mucoromycota</taxon>
        <taxon>Glomeromycotina</taxon>
        <taxon>Glomeromycetes</taxon>
        <taxon>Diversisporales</taxon>
        <taxon>Gigasporaceae</taxon>
        <taxon>Cetraspora</taxon>
    </lineage>
</organism>
<feature type="non-terminal residue" evidence="1">
    <location>
        <position position="1"/>
    </location>
</feature>
<gene>
    <name evidence="1" type="ORF">SPELUC_LOCUS15611</name>
</gene>
<evidence type="ECO:0000313" key="2">
    <source>
        <dbReference type="Proteomes" id="UP000789366"/>
    </source>
</evidence>
<accession>A0ACA9QXN5</accession>
<name>A0ACA9QXN5_9GLOM</name>
<comment type="caution">
    <text evidence="1">The sequence shown here is derived from an EMBL/GenBank/DDBJ whole genome shotgun (WGS) entry which is preliminary data.</text>
</comment>
<dbReference type="EMBL" id="CAJVPW010052505">
    <property type="protein sequence ID" value="CAG8768318.1"/>
    <property type="molecule type" value="Genomic_DNA"/>
</dbReference>
<dbReference type="Proteomes" id="UP000789366">
    <property type="component" value="Unassembled WGS sequence"/>
</dbReference>
<sequence length="40" mass="4669">KQKKQELSKEDEFNIENPVVTSQKGRPLRRAKSTVELQDN</sequence>